<keyword evidence="3" id="KW-1185">Reference proteome</keyword>
<name>A0A4S8KJL4_DENBC</name>
<evidence type="ECO:0000313" key="3">
    <source>
        <dbReference type="Proteomes" id="UP000297245"/>
    </source>
</evidence>
<feature type="region of interest" description="Disordered" evidence="1">
    <location>
        <begin position="1"/>
        <end position="24"/>
    </location>
</feature>
<proteinExistence type="predicted"/>
<dbReference type="AlphaFoldDB" id="A0A4S8KJL4"/>
<organism evidence="2 3">
    <name type="scientific">Dendrothele bispora (strain CBS 962.96)</name>
    <dbReference type="NCBI Taxonomy" id="1314807"/>
    <lineage>
        <taxon>Eukaryota</taxon>
        <taxon>Fungi</taxon>
        <taxon>Dikarya</taxon>
        <taxon>Basidiomycota</taxon>
        <taxon>Agaricomycotina</taxon>
        <taxon>Agaricomycetes</taxon>
        <taxon>Agaricomycetidae</taxon>
        <taxon>Agaricales</taxon>
        <taxon>Agaricales incertae sedis</taxon>
        <taxon>Dendrothele</taxon>
    </lineage>
</organism>
<reference evidence="2 3" key="1">
    <citation type="journal article" date="2019" name="Nat. Ecol. Evol.">
        <title>Megaphylogeny resolves global patterns of mushroom evolution.</title>
        <authorList>
            <person name="Varga T."/>
            <person name="Krizsan K."/>
            <person name="Foldi C."/>
            <person name="Dima B."/>
            <person name="Sanchez-Garcia M."/>
            <person name="Sanchez-Ramirez S."/>
            <person name="Szollosi G.J."/>
            <person name="Szarkandi J.G."/>
            <person name="Papp V."/>
            <person name="Albert L."/>
            <person name="Andreopoulos W."/>
            <person name="Angelini C."/>
            <person name="Antonin V."/>
            <person name="Barry K.W."/>
            <person name="Bougher N.L."/>
            <person name="Buchanan P."/>
            <person name="Buyck B."/>
            <person name="Bense V."/>
            <person name="Catcheside P."/>
            <person name="Chovatia M."/>
            <person name="Cooper J."/>
            <person name="Damon W."/>
            <person name="Desjardin D."/>
            <person name="Finy P."/>
            <person name="Geml J."/>
            <person name="Haridas S."/>
            <person name="Hughes K."/>
            <person name="Justo A."/>
            <person name="Karasinski D."/>
            <person name="Kautmanova I."/>
            <person name="Kiss B."/>
            <person name="Kocsube S."/>
            <person name="Kotiranta H."/>
            <person name="LaButti K.M."/>
            <person name="Lechner B.E."/>
            <person name="Liimatainen K."/>
            <person name="Lipzen A."/>
            <person name="Lukacs Z."/>
            <person name="Mihaltcheva S."/>
            <person name="Morgado L.N."/>
            <person name="Niskanen T."/>
            <person name="Noordeloos M.E."/>
            <person name="Ohm R.A."/>
            <person name="Ortiz-Santana B."/>
            <person name="Ovrebo C."/>
            <person name="Racz N."/>
            <person name="Riley R."/>
            <person name="Savchenko A."/>
            <person name="Shiryaev A."/>
            <person name="Soop K."/>
            <person name="Spirin V."/>
            <person name="Szebenyi C."/>
            <person name="Tomsovsky M."/>
            <person name="Tulloss R.E."/>
            <person name="Uehling J."/>
            <person name="Grigoriev I.V."/>
            <person name="Vagvolgyi C."/>
            <person name="Papp T."/>
            <person name="Martin F.M."/>
            <person name="Miettinen O."/>
            <person name="Hibbett D.S."/>
            <person name="Nagy L.G."/>
        </authorList>
    </citation>
    <scope>NUCLEOTIDE SEQUENCE [LARGE SCALE GENOMIC DNA]</scope>
    <source>
        <strain evidence="2 3">CBS 962.96</strain>
    </source>
</reference>
<gene>
    <name evidence="2" type="ORF">K435DRAFT_880433</name>
</gene>
<dbReference type="Proteomes" id="UP000297245">
    <property type="component" value="Unassembled WGS sequence"/>
</dbReference>
<evidence type="ECO:0000256" key="1">
    <source>
        <dbReference type="SAM" id="MobiDB-lite"/>
    </source>
</evidence>
<dbReference type="EMBL" id="ML181760">
    <property type="protein sequence ID" value="THU75640.1"/>
    <property type="molecule type" value="Genomic_DNA"/>
</dbReference>
<evidence type="ECO:0000313" key="2">
    <source>
        <dbReference type="EMBL" id="THU75640.1"/>
    </source>
</evidence>
<accession>A0A4S8KJL4</accession>
<protein>
    <submittedName>
        <fullName evidence="2">Uncharacterized protein</fullName>
    </submittedName>
</protein>
<sequence>MLRTQPSQPTGSGLDSTPPVSFSGLQVPVSVRPWMDADALERGDGIEAPTMGTNRNSRLRSFINRDVFRAEDTNNLVIVDPKDSTDKLFVGIFPYRVLQSLKRPAKSHQWEQIKKRRETVVYT</sequence>